<evidence type="ECO:0000256" key="8">
    <source>
        <dbReference type="ARBA" id="ARBA00023054"/>
    </source>
</evidence>
<name>A0A6F9DV09_9ASCI</name>
<keyword evidence="10" id="KW-0966">Cell projection</keyword>
<evidence type="ECO:0000256" key="6">
    <source>
        <dbReference type="ARBA" id="ARBA00022737"/>
    </source>
</evidence>
<evidence type="ECO:0000256" key="2">
    <source>
        <dbReference type="ARBA" id="ARBA00004607"/>
    </source>
</evidence>
<evidence type="ECO:0000256" key="4">
    <source>
        <dbReference type="ARBA" id="ARBA00022490"/>
    </source>
</evidence>
<dbReference type="EMBL" id="LR790978">
    <property type="protein sequence ID" value="CAB3266840.1"/>
    <property type="molecule type" value="mRNA"/>
</dbReference>
<gene>
    <name evidence="14" type="primary">Tbc1d31</name>
</gene>
<dbReference type="InterPro" id="IPR036322">
    <property type="entry name" value="WD40_repeat_dom_sf"/>
</dbReference>
<feature type="domain" description="Rab-GAP TBC" evidence="13">
    <location>
        <begin position="424"/>
        <end position="599"/>
    </location>
</feature>
<organism evidence="14">
    <name type="scientific">Phallusia mammillata</name>
    <dbReference type="NCBI Taxonomy" id="59560"/>
    <lineage>
        <taxon>Eukaryota</taxon>
        <taxon>Metazoa</taxon>
        <taxon>Chordata</taxon>
        <taxon>Tunicata</taxon>
        <taxon>Ascidiacea</taxon>
        <taxon>Phlebobranchia</taxon>
        <taxon>Ascidiidae</taxon>
        <taxon>Phallusia</taxon>
    </lineage>
</organism>
<comment type="function">
    <text evidence="11">Molecular adapter which is involved in cilium biogenesis. Part of a functional complex including OFD1 a centriolar protein involved in cilium assembly. Could regulate the cAMP-dependent phosphorylation of OFD1, and its subsequent ubiquitination by PJA2 which ultimately leads to its proteasomal degradation.</text>
</comment>
<evidence type="ECO:0000256" key="3">
    <source>
        <dbReference type="ARBA" id="ARBA00014199"/>
    </source>
</evidence>
<keyword evidence="5" id="KW-0853">WD repeat</keyword>
<dbReference type="PANTHER" id="PTHR19853:SF1">
    <property type="entry name" value="TBC1 DOMAIN FAMILY MEMBER 31"/>
    <property type="match status" value="1"/>
</dbReference>
<protein>
    <recommendedName>
        <fullName evidence="3">TBC1 domain family member 31</fullName>
    </recommendedName>
</protein>
<dbReference type="Gene3D" id="1.10.472.80">
    <property type="entry name" value="Ypt/Rab-GAP domain of gyp1p, domain 3"/>
    <property type="match status" value="1"/>
</dbReference>
<evidence type="ECO:0000256" key="11">
    <source>
        <dbReference type="ARBA" id="ARBA00034464"/>
    </source>
</evidence>
<evidence type="ECO:0000256" key="9">
    <source>
        <dbReference type="ARBA" id="ARBA00023212"/>
    </source>
</evidence>
<keyword evidence="8 12" id="KW-0175">Coiled coil</keyword>
<keyword evidence="9" id="KW-0206">Cytoskeleton</keyword>
<dbReference type="InterPro" id="IPR035969">
    <property type="entry name" value="Rab-GAP_TBC_sf"/>
</dbReference>
<sequence length="1076" mass="125991">MEARDITGQKAGKIWHRIPSPATNDGVVASVVNTGKGVKCGRLKRFLHASFDKFGEQIYVSDHLGGVYIFDTSKNRFSEIQNCGQSCTALATGLRRQNEYLVGLADSSIKCYSKDNRELVSWMRGHESAVHSISVHDSGRYGITTSRDTAQMWNFDTFERIRKLNVKSETPIQQVFFLPRSDMILTCFTDDTIFGWESDNFTWKYKLNAESQVKFGYRAFAVTRNGRILVCGGKSNLLHLYSLQNHNISQVIKLPSSVQSVKQLEFLVDKFDRGDSKILGVLGQDGIARFIDINTCHVLFDIQAPSEGDRLTKICTHSQGSDYVIGVTENGALVFYSAKSLTSEFNKAPGPLVRVVKDVWKRKALDRKNTSADSRQSHRPLDGSMTTGRIQCRKLKSESDKEENNLPNGLSLPRLLKVVRWFGEYPEAYRLFIWRSLLQLPENQSAFTSLTQKGTHLSYATIQEKYPVKSGKLLRVLERVLSSLAHWSAIFAELDYLPLMVFPFVKLFQNNALICFEMIATILTNWCQHWFEFFPNPPINVLSMIENLMSHHDRELLQHFVKYEVTTQIYAWPLLQTLMSEVLTRDEWLKLFDNVFSNHPSFFLYCVVAYSISCRSALLKTKQTDDFKYFYHHRNALDIRAVINEAYRLSECTPKKIDPKESLHPLEPIPSAVTYPIFNKYPKFIVDYQAQERERIRKDELDYLREKHIAQELTDQMTDRKLHEEAWYRKKEMLQDAEQERRRILMDEERKLIDQRKKLAAMKRELRVRELQLLDKSRMRFVDHQQTLKHIEIQRLEEELKRKTLLREQEAAAVVEDVEVKGLELEAHRATMEQEMARQQSELEDAIRVDVDRRMRLQDAEERMHTKLQEQDIDVAETKELEQQLASSQLRENALSMQTEIASRVLHGDIEREKELARSLSRNIDHLRQQKHLNDRLTQMRDIKESKVRQQQDRLRCLEMMRNDGDERRARMLEDRNLDESRRRIKESERRMEEHMNSLRREHERIQFENSLTHEGRMTAVQNAQTTDFATDEPVDDVEWSINRDRGSFAEEERHLMDDVRRLRERLVSQRRTATH</sequence>
<dbReference type="GO" id="GO:0036064">
    <property type="term" value="C:ciliary basal body"/>
    <property type="evidence" value="ECO:0007669"/>
    <property type="project" value="TreeGrafter"/>
</dbReference>
<dbReference type="SMART" id="SM00320">
    <property type="entry name" value="WD40"/>
    <property type="match status" value="4"/>
</dbReference>
<keyword evidence="6" id="KW-0677">Repeat</keyword>
<dbReference type="SUPFAM" id="SSF50978">
    <property type="entry name" value="WD40 repeat-like"/>
    <property type="match status" value="1"/>
</dbReference>
<evidence type="ECO:0000256" key="5">
    <source>
        <dbReference type="ARBA" id="ARBA00022574"/>
    </source>
</evidence>
<dbReference type="InterPro" id="IPR051570">
    <property type="entry name" value="TBC1_cilium_biogenesis"/>
</dbReference>
<reference evidence="14" key="1">
    <citation type="submission" date="2020-04" db="EMBL/GenBank/DDBJ databases">
        <authorList>
            <person name="Neveu A P."/>
        </authorList>
    </citation>
    <scope>NUCLEOTIDE SEQUENCE</scope>
    <source>
        <tissue evidence="14">Whole embryo</tissue>
    </source>
</reference>
<dbReference type="PANTHER" id="PTHR19853">
    <property type="entry name" value="WD REPEAT CONTAINING PROTEIN 3 WDR3"/>
    <property type="match status" value="1"/>
</dbReference>
<evidence type="ECO:0000256" key="7">
    <source>
        <dbReference type="ARBA" id="ARBA00022794"/>
    </source>
</evidence>
<keyword evidence="7" id="KW-0970">Cilium biogenesis/degradation</keyword>
<proteinExistence type="evidence at transcript level"/>
<dbReference type="Gene3D" id="2.130.10.10">
    <property type="entry name" value="YVTN repeat-like/Quinoprotein amine dehydrogenase"/>
    <property type="match status" value="1"/>
</dbReference>
<dbReference type="FunFam" id="1.10.472.80:FF:000022">
    <property type="entry name" value="TBC1 domain family, member 31"/>
    <property type="match status" value="1"/>
</dbReference>
<dbReference type="GO" id="GO:0034451">
    <property type="term" value="C:centriolar satellite"/>
    <property type="evidence" value="ECO:0007669"/>
    <property type="project" value="UniProtKB-SubCell"/>
</dbReference>
<evidence type="ECO:0000256" key="10">
    <source>
        <dbReference type="ARBA" id="ARBA00023273"/>
    </source>
</evidence>
<evidence type="ECO:0000256" key="1">
    <source>
        <dbReference type="ARBA" id="ARBA00004120"/>
    </source>
</evidence>
<comment type="subcellular location">
    <subcellularLocation>
        <location evidence="1">Cytoplasm</location>
        <location evidence="1">Cytoskeleton</location>
        <location evidence="1">Cilium basal body</location>
    </subcellularLocation>
    <subcellularLocation>
        <location evidence="2">Cytoplasm</location>
        <location evidence="2">Cytoskeleton</location>
        <location evidence="2">Microtubule organizing center</location>
        <location evidence="2">Centrosome</location>
        <location evidence="2">Centriolar satellite</location>
    </subcellularLocation>
</comment>
<dbReference type="InterPro" id="IPR015943">
    <property type="entry name" value="WD40/YVTN_repeat-like_dom_sf"/>
</dbReference>
<dbReference type="SUPFAM" id="SSF47923">
    <property type="entry name" value="Ypt/Rab-GAP domain of gyp1p"/>
    <property type="match status" value="1"/>
</dbReference>
<dbReference type="InterPro" id="IPR001680">
    <property type="entry name" value="WD40_rpt"/>
</dbReference>
<feature type="coiled-coil region" evidence="12">
    <location>
        <begin position="793"/>
        <end position="849"/>
    </location>
</feature>
<dbReference type="PROSITE" id="PS50086">
    <property type="entry name" value="TBC_RABGAP"/>
    <property type="match status" value="1"/>
</dbReference>
<feature type="coiled-coil region" evidence="12">
    <location>
        <begin position="971"/>
        <end position="1005"/>
    </location>
</feature>
<dbReference type="GO" id="GO:0060090">
    <property type="term" value="F:molecular adaptor activity"/>
    <property type="evidence" value="ECO:0007669"/>
    <property type="project" value="UniProtKB-ARBA"/>
</dbReference>
<dbReference type="InterPro" id="IPR000195">
    <property type="entry name" value="Rab-GAP-TBC_dom"/>
</dbReference>
<evidence type="ECO:0000259" key="13">
    <source>
        <dbReference type="PROSITE" id="PS50086"/>
    </source>
</evidence>
<dbReference type="GO" id="GO:0060271">
    <property type="term" value="P:cilium assembly"/>
    <property type="evidence" value="ECO:0007669"/>
    <property type="project" value="UniProtKB-ARBA"/>
</dbReference>
<keyword evidence="4" id="KW-0963">Cytoplasm</keyword>
<evidence type="ECO:0000256" key="12">
    <source>
        <dbReference type="SAM" id="Coils"/>
    </source>
</evidence>
<dbReference type="Pfam" id="PF00566">
    <property type="entry name" value="RabGAP-TBC"/>
    <property type="match status" value="1"/>
</dbReference>
<accession>A0A6F9DV09</accession>
<dbReference type="AlphaFoldDB" id="A0A6F9DV09"/>
<evidence type="ECO:0000313" key="14">
    <source>
        <dbReference type="EMBL" id="CAB3266840.1"/>
    </source>
</evidence>